<proteinExistence type="predicted"/>
<comment type="caution">
    <text evidence="1">The sequence shown here is derived from an EMBL/GenBank/DDBJ whole genome shotgun (WGS) entry which is preliminary data.</text>
</comment>
<dbReference type="Proteomes" id="UP000070452">
    <property type="component" value="Unassembled WGS sequence"/>
</dbReference>
<evidence type="ECO:0000313" key="1">
    <source>
        <dbReference type="EMBL" id="KWX18878.1"/>
    </source>
</evidence>
<name>A0A132P968_ENTFC</name>
<dbReference type="AlphaFoldDB" id="A0A132P968"/>
<evidence type="ECO:0000313" key="2">
    <source>
        <dbReference type="Proteomes" id="UP000070452"/>
    </source>
</evidence>
<reference evidence="1 2" key="1">
    <citation type="submission" date="2016-01" db="EMBL/GenBank/DDBJ databases">
        <title>Molecular Mechanisms for transfer of large genomic segments between Enterococcus faecium strains.</title>
        <authorList>
            <person name="Garcia-Solache M.A."/>
            <person name="Lebreton F."/>
            <person name="Mclaughlin R.E."/>
            <person name="Whiteaker J.D."/>
            <person name="Gilmore M.S."/>
            <person name="Rice L.B."/>
        </authorList>
    </citation>
    <scope>NUCLEOTIDE SEQUENCE [LARGE SCALE GENOMIC DNA]</scope>
    <source>
        <strain evidence="1 2">D344RRF x C68</strain>
    </source>
</reference>
<organism evidence="1 2">
    <name type="scientific">Enterococcus faecium</name>
    <name type="common">Streptococcus faecium</name>
    <dbReference type="NCBI Taxonomy" id="1352"/>
    <lineage>
        <taxon>Bacteria</taxon>
        <taxon>Bacillati</taxon>
        <taxon>Bacillota</taxon>
        <taxon>Bacilli</taxon>
        <taxon>Lactobacillales</taxon>
        <taxon>Enterococcaceae</taxon>
        <taxon>Enterococcus</taxon>
    </lineage>
</organism>
<gene>
    <name evidence="1" type="ORF">AWT83_10515</name>
</gene>
<protein>
    <submittedName>
        <fullName evidence="1">Uncharacterized protein</fullName>
    </submittedName>
</protein>
<accession>A0A132P968</accession>
<sequence length="109" mass="12461">MNKKIQNLIKKLAHECANDDLGMSVSVVDEKGEVALAQAGNDGLVALSVYQQYEKTKYDLRKNNCNCETHSALRCMFDIDEEDAEFEEWCQEFLSFAEKMDRKKGGIKF</sequence>
<dbReference type="EMBL" id="LRHK01000001">
    <property type="protein sequence ID" value="KWX18878.1"/>
    <property type="molecule type" value="Genomic_DNA"/>
</dbReference>
<dbReference type="RefSeq" id="WP_002341758.1">
    <property type="nucleotide sequence ID" value="NZ_AP026566.1"/>
</dbReference>